<dbReference type="AlphaFoldDB" id="A0A6T1YFE5"/>
<evidence type="ECO:0000313" key="3">
    <source>
        <dbReference type="EMBL" id="CAE0806119.1"/>
    </source>
</evidence>
<organism evidence="3">
    <name type="scientific">Eutreptiella gymnastica</name>
    <dbReference type="NCBI Taxonomy" id="73025"/>
    <lineage>
        <taxon>Eukaryota</taxon>
        <taxon>Discoba</taxon>
        <taxon>Euglenozoa</taxon>
        <taxon>Euglenida</taxon>
        <taxon>Spirocuta</taxon>
        <taxon>Euglenophyceae</taxon>
        <taxon>Eutreptiales</taxon>
        <taxon>Eutreptiaceae</taxon>
        <taxon>Eutreptiella</taxon>
    </lineage>
</organism>
<reference evidence="3" key="1">
    <citation type="submission" date="2021-01" db="EMBL/GenBank/DDBJ databases">
        <authorList>
            <person name="Corre E."/>
            <person name="Pelletier E."/>
            <person name="Niang G."/>
            <person name="Scheremetjew M."/>
            <person name="Finn R."/>
            <person name="Kale V."/>
            <person name="Holt S."/>
            <person name="Cochrane G."/>
            <person name="Meng A."/>
            <person name="Brown T."/>
            <person name="Cohen L."/>
        </authorList>
    </citation>
    <scope>NUCLEOTIDE SEQUENCE</scope>
    <source>
        <strain evidence="3">CCMP1594</strain>
    </source>
</reference>
<proteinExistence type="predicted"/>
<feature type="compositionally biased region" description="Basic and acidic residues" evidence="1">
    <location>
        <begin position="22"/>
        <end position="43"/>
    </location>
</feature>
<feature type="region of interest" description="Disordered" evidence="1">
    <location>
        <begin position="1"/>
        <end position="43"/>
    </location>
</feature>
<accession>A0A6T1YFE5</accession>
<name>A0A6T1YFE5_9EUGL</name>
<dbReference type="EMBL" id="HBJA01048767">
    <property type="protein sequence ID" value="CAE0806118.1"/>
    <property type="molecule type" value="Transcribed_RNA"/>
</dbReference>
<dbReference type="EMBL" id="HBJA01048768">
    <property type="protein sequence ID" value="CAE0806119.1"/>
    <property type="molecule type" value="Transcribed_RNA"/>
</dbReference>
<evidence type="ECO:0000313" key="2">
    <source>
        <dbReference type="EMBL" id="CAE0806118.1"/>
    </source>
</evidence>
<protein>
    <submittedName>
        <fullName evidence="3">Uncharacterized protein</fullName>
    </submittedName>
</protein>
<sequence>MSDSDSDPPNFDWDSDTTWGQQEREEYNQRQRKKMAEKMRNDPVARAKAAEEAKKALEKAARAKTPAILKKYLGSEDVSDETIARAIVLINKSCDEALANEARSQLLDKQMQYQYEQKQCKEEEELLNCMKRLL</sequence>
<evidence type="ECO:0000256" key="1">
    <source>
        <dbReference type="SAM" id="MobiDB-lite"/>
    </source>
</evidence>
<gene>
    <name evidence="2" type="ORF">EGYM00163_LOCUS17244</name>
    <name evidence="3" type="ORF">EGYM00163_LOCUS17245</name>
</gene>